<proteinExistence type="predicted"/>
<comment type="caution">
    <text evidence="3">The sequence shown here is derived from an EMBL/GenBank/DDBJ whole genome shotgun (WGS) entry which is preliminary data.</text>
</comment>
<evidence type="ECO:0000256" key="1">
    <source>
        <dbReference type="SAM" id="Coils"/>
    </source>
</evidence>
<feature type="coiled-coil region" evidence="1">
    <location>
        <begin position="672"/>
        <end position="733"/>
    </location>
</feature>
<sequence>MSSQAKSVASSRSGRRRVNHVFHADPPLDQQSEQINKYFQDVNKLLSKEKEKESSQAPVNEASFTNLATKISDSIHKLFCDTWRSIRAAQKAEEKNEEANLRSILQEQFQSFQTNITNLRDEQISFMRYLVIEGDSNLSNSLFLNLSKFLNDLVSLFCEDLFEILKKCYEFKDKTYANNITNDLLNKIEVLSDDLNKYHLNLAQLYDQVPQPTNNSSDLNEVFNQALDKQLDGFNAAAELFHDGQKQIFDFSYKLFKSVNFSSKKDVQFNVEKIFNPSINGISDLGQCLIEPTSQEDDQNSTNDADYSNKWENLRKDDYIVFVKKQMAQESDTLISTINQFWGYSYDQLEINRKSHISEQFDIISQLLLNSVKQRFDAHDPTLKASDISLFLSNAVKYNSDIRDELQELLVTQIEQVSANLEILRRKQYKMLSNPPNDENLDYYIEDTKDLTTEIESYASDLNLAFFYGREASFNLIQLPEVTNEDEENLNAESDREENNVKTSKSDQEDIFKFYDIEEDDAIEVHLQSIIDLNNTVYSSIEIPYSPGKAPKPSRRKSSGLSSASDSISVYSNSGMSTSSKKSKSTVSSKMTKASMSQVSVHMDNFIRTQVIAIEDAMCSTYLQLFASIKGILIAYIRLEEYKAVKKINEKFQLKCIEYQNHLLEIKNRASRALDIQTMKDAEQRIQELQNLGINDIEQIINEGLRSKIRKLIVNYEENIADITDDYESQMNTAKTKLQTNASSMMTNIHLPQLILLEKQRKIAYEKEKRRELSQFTQLEDQIREFAKKNDFSRANMEKQKLEALKEEALNKRIEEVDKTYDSKKKLLLQEQQKDLEFLEQNYNQKIVKINQRRTAELDNQMDRLNSAIRSRIQKEARFANFILPEQSKKDISGNLEKIAYVIIRNNINETNRLDDFLNKKFSK</sequence>
<evidence type="ECO:0008006" key="5">
    <source>
        <dbReference type="Google" id="ProtNLM"/>
    </source>
</evidence>
<protein>
    <recommendedName>
        <fullName evidence="5">DUF4709 domain-containing protein</fullName>
    </recommendedName>
</protein>
<feature type="compositionally biased region" description="Low complexity" evidence="2">
    <location>
        <begin position="559"/>
        <end position="589"/>
    </location>
</feature>
<evidence type="ECO:0000313" key="3">
    <source>
        <dbReference type="EMBL" id="KAK8888873.1"/>
    </source>
</evidence>
<dbReference type="Proteomes" id="UP001470230">
    <property type="component" value="Unassembled WGS sequence"/>
</dbReference>
<feature type="region of interest" description="Disordered" evidence="2">
    <location>
        <begin position="544"/>
        <end position="589"/>
    </location>
</feature>
<organism evidence="3 4">
    <name type="scientific">Tritrichomonas musculus</name>
    <dbReference type="NCBI Taxonomy" id="1915356"/>
    <lineage>
        <taxon>Eukaryota</taxon>
        <taxon>Metamonada</taxon>
        <taxon>Parabasalia</taxon>
        <taxon>Tritrichomonadida</taxon>
        <taxon>Tritrichomonadidae</taxon>
        <taxon>Tritrichomonas</taxon>
    </lineage>
</organism>
<reference evidence="3 4" key="1">
    <citation type="submission" date="2024-04" db="EMBL/GenBank/DDBJ databases">
        <title>Tritrichomonas musculus Genome.</title>
        <authorList>
            <person name="Alves-Ferreira E."/>
            <person name="Grigg M."/>
            <person name="Lorenzi H."/>
            <person name="Galac M."/>
        </authorList>
    </citation>
    <scope>NUCLEOTIDE SEQUENCE [LARGE SCALE GENOMIC DNA]</scope>
    <source>
        <strain evidence="3 4">EAF2021</strain>
    </source>
</reference>
<feature type="region of interest" description="Disordered" evidence="2">
    <location>
        <begin position="1"/>
        <end position="33"/>
    </location>
</feature>
<evidence type="ECO:0000256" key="2">
    <source>
        <dbReference type="SAM" id="MobiDB-lite"/>
    </source>
</evidence>
<feature type="region of interest" description="Disordered" evidence="2">
    <location>
        <begin position="484"/>
        <end position="505"/>
    </location>
</feature>
<gene>
    <name evidence="3" type="ORF">M9Y10_033613</name>
</gene>
<feature type="compositionally biased region" description="Basic and acidic residues" evidence="2">
    <location>
        <begin position="493"/>
        <end position="505"/>
    </location>
</feature>
<dbReference type="EMBL" id="JAPFFF010000005">
    <property type="protein sequence ID" value="KAK8888873.1"/>
    <property type="molecule type" value="Genomic_DNA"/>
</dbReference>
<name>A0ABR2KDF3_9EUKA</name>
<evidence type="ECO:0000313" key="4">
    <source>
        <dbReference type="Proteomes" id="UP001470230"/>
    </source>
</evidence>
<feature type="coiled-coil region" evidence="1">
    <location>
        <begin position="792"/>
        <end position="849"/>
    </location>
</feature>
<keyword evidence="4" id="KW-1185">Reference proteome</keyword>
<accession>A0ABR2KDF3</accession>
<keyword evidence="1" id="KW-0175">Coiled coil</keyword>
<feature type="compositionally biased region" description="Low complexity" evidence="2">
    <location>
        <begin position="1"/>
        <end position="12"/>
    </location>
</feature>